<name>A0A8S5R981_9VIRU</name>
<reference evidence="1" key="1">
    <citation type="journal article" date="2021" name="Proc. Natl. Acad. Sci. U.S.A.">
        <title>A Catalog of Tens of Thousands of Viruses from Human Metagenomes Reveals Hidden Associations with Chronic Diseases.</title>
        <authorList>
            <person name="Tisza M.J."/>
            <person name="Buck C.B."/>
        </authorList>
    </citation>
    <scope>NUCLEOTIDE SEQUENCE</scope>
    <source>
        <strain evidence="1">CtpeS3</strain>
    </source>
</reference>
<protein>
    <submittedName>
        <fullName evidence="1">Uncharacterized protein</fullName>
    </submittedName>
</protein>
<accession>A0A8S5R981</accession>
<dbReference type="EMBL" id="BK015845">
    <property type="protein sequence ID" value="DAE27715.1"/>
    <property type="molecule type" value="Genomic_DNA"/>
</dbReference>
<evidence type="ECO:0000313" key="1">
    <source>
        <dbReference type="EMBL" id="DAE27715.1"/>
    </source>
</evidence>
<organism evidence="1">
    <name type="scientific">virus sp. ctpeS3</name>
    <dbReference type="NCBI Taxonomy" id="2826815"/>
    <lineage>
        <taxon>Viruses</taxon>
    </lineage>
</organism>
<sequence>MKTRCEKKLKTKYPKLKFTQEEQSDSAAASFPTVLIQALEPIEQNEDLECERINTVLFTAQVIVTTNKSRSEALNVAQTVANEYKAMSFKLTTAPFARKNGKLWTATLRARRSFDWNDRL</sequence>
<proteinExistence type="predicted"/>